<organism evidence="7 8">
    <name type="scientific">Diaporthe helianthi</name>
    <dbReference type="NCBI Taxonomy" id="158607"/>
    <lineage>
        <taxon>Eukaryota</taxon>
        <taxon>Fungi</taxon>
        <taxon>Dikarya</taxon>
        <taxon>Ascomycota</taxon>
        <taxon>Pezizomycotina</taxon>
        <taxon>Sordariomycetes</taxon>
        <taxon>Sordariomycetidae</taxon>
        <taxon>Diaporthales</taxon>
        <taxon>Diaporthaceae</taxon>
        <taxon>Diaporthe</taxon>
    </lineage>
</organism>
<dbReference type="InterPro" id="IPR002293">
    <property type="entry name" value="AA/rel_permease1"/>
</dbReference>
<dbReference type="Gene3D" id="1.20.1740.10">
    <property type="entry name" value="Amino acid/polyamine transporter I"/>
    <property type="match status" value="1"/>
</dbReference>
<dbReference type="PANTHER" id="PTHR45649">
    <property type="entry name" value="AMINO-ACID PERMEASE BAT1"/>
    <property type="match status" value="1"/>
</dbReference>
<feature type="transmembrane region" description="Helical" evidence="6">
    <location>
        <begin position="132"/>
        <end position="159"/>
    </location>
</feature>
<feature type="transmembrane region" description="Helical" evidence="6">
    <location>
        <begin position="382"/>
        <end position="402"/>
    </location>
</feature>
<evidence type="ECO:0000256" key="1">
    <source>
        <dbReference type="ARBA" id="ARBA00004141"/>
    </source>
</evidence>
<sequence>MVKQEITTTEDAAGLDTDQDASSIVKEIYRGTSADKHDMDALGVKQVLRRNYRLLPMLGFSSIAVISWEIAPILMGYVLIDGGPAAMFWGLVIGSVGFFLVGKPPNEHLTQQYHWVSELAPKSIQRGLSYSVGWLIVIAWQVYLAGSSLVVGMAIQGLIALNNPQYEFEKWHCTLLTIAAISFAVVLNTALSSRLPIIQYLLFALHFGGIFAIVLPLWLTADHGKPSDVLLGFYDDGNWGNVGLSSMIGLVLFAGLLNGYDCIAHMSEETIDASRIIPISITWSVIYNVVALFIICTAMTFCLGDIDSLLTTSTGQPFIQLFYNATQSYVGTSIMAAVLITLVECCVINEVATSSRQLWSFARDRGLPGSTWLSHVTPGPDIPLHAICLTVLITALLSLINLGSTVALQATNSLGGTAFLFSYVITLLCLMWRRIWGEPLPALRWSLGRYGLAINLAAVVFLIPTLFFYCWPLAQPVTAVNLNWSSVAFAVVLLAALLYYVVQARHEYVGPVMRVKRE</sequence>
<keyword evidence="8" id="KW-1185">Reference proteome</keyword>
<feature type="transmembrane region" description="Helical" evidence="6">
    <location>
        <begin position="54"/>
        <end position="80"/>
    </location>
</feature>
<evidence type="ECO:0000256" key="5">
    <source>
        <dbReference type="ARBA" id="ARBA00023136"/>
    </source>
</evidence>
<feature type="transmembrane region" description="Helical" evidence="6">
    <location>
        <begin position="414"/>
        <end position="432"/>
    </location>
</feature>
<dbReference type="InParanoid" id="A0A2P5HX00"/>
<evidence type="ECO:0000256" key="4">
    <source>
        <dbReference type="ARBA" id="ARBA00022989"/>
    </source>
</evidence>
<accession>A0A2P5HX00</accession>
<evidence type="ECO:0000256" key="3">
    <source>
        <dbReference type="ARBA" id="ARBA00022692"/>
    </source>
</evidence>
<feature type="transmembrane region" description="Helical" evidence="6">
    <location>
        <begin position="198"/>
        <end position="219"/>
    </location>
</feature>
<keyword evidence="3 6" id="KW-0812">Transmembrane</keyword>
<keyword evidence="5 6" id="KW-0472">Membrane</keyword>
<dbReference type="AlphaFoldDB" id="A0A2P5HX00"/>
<comment type="caution">
    <text evidence="7">The sequence shown here is derived from an EMBL/GenBank/DDBJ whole genome shotgun (WGS) entry which is preliminary data.</text>
</comment>
<dbReference type="PANTHER" id="PTHR45649:SF41">
    <property type="entry name" value="TRANSPORTER, PUTATIVE (EUROFUNG)-RELATED"/>
    <property type="match status" value="1"/>
</dbReference>
<feature type="transmembrane region" description="Helical" evidence="6">
    <location>
        <begin position="480"/>
        <end position="502"/>
    </location>
</feature>
<dbReference type="Proteomes" id="UP000094444">
    <property type="component" value="Unassembled WGS sequence"/>
</dbReference>
<dbReference type="GO" id="GO:0022857">
    <property type="term" value="F:transmembrane transporter activity"/>
    <property type="evidence" value="ECO:0007669"/>
    <property type="project" value="InterPro"/>
</dbReference>
<evidence type="ECO:0000313" key="8">
    <source>
        <dbReference type="Proteomes" id="UP000094444"/>
    </source>
</evidence>
<feature type="transmembrane region" description="Helical" evidence="6">
    <location>
        <begin position="171"/>
        <end position="191"/>
    </location>
</feature>
<evidence type="ECO:0000313" key="7">
    <source>
        <dbReference type="EMBL" id="POS74761.1"/>
    </source>
</evidence>
<keyword evidence="4 6" id="KW-1133">Transmembrane helix</keyword>
<protein>
    <recommendedName>
        <fullName evidence="9">Amino acid permease</fullName>
    </recommendedName>
</protein>
<evidence type="ECO:0008006" key="9">
    <source>
        <dbReference type="Google" id="ProtNLM"/>
    </source>
</evidence>
<keyword evidence="2" id="KW-0813">Transport</keyword>
<dbReference type="STRING" id="158607.A0A2P5HX00"/>
<dbReference type="OrthoDB" id="3257095at2759"/>
<proteinExistence type="predicted"/>
<feature type="transmembrane region" description="Helical" evidence="6">
    <location>
        <begin position="239"/>
        <end position="260"/>
    </location>
</feature>
<comment type="subcellular location">
    <subcellularLocation>
        <location evidence="1">Membrane</location>
        <topology evidence="1">Multi-pass membrane protein</topology>
    </subcellularLocation>
</comment>
<reference evidence="7" key="1">
    <citation type="submission" date="2017-09" db="EMBL/GenBank/DDBJ databases">
        <title>Polyketide synthases of a Diaporthe helianthi virulent isolate.</title>
        <authorList>
            <person name="Baroncelli R."/>
        </authorList>
    </citation>
    <scope>NUCLEOTIDE SEQUENCE [LARGE SCALE GENOMIC DNA]</scope>
    <source>
        <strain evidence="7">7/96</strain>
    </source>
</reference>
<dbReference type="PIRSF" id="PIRSF006060">
    <property type="entry name" value="AA_transporter"/>
    <property type="match status" value="1"/>
</dbReference>
<feature type="transmembrane region" description="Helical" evidence="6">
    <location>
        <begin position="86"/>
        <end position="102"/>
    </location>
</feature>
<gene>
    <name evidence="7" type="ORF">DHEL01_v206849</name>
</gene>
<feature type="transmembrane region" description="Helical" evidence="6">
    <location>
        <begin position="281"/>
        <end position="306"/>
    </location>
</feature>
<dbReference type="GO" id="GO:0016020">
    <property type="term" value="C:membrane"/>
    <property type="evidence" value="ECO:0007669"/>
    <property type="project" value="UniProtKB-SubCell"/>
</dbReference>
<evidence type="ECO:0000256" key="2">
    <source>
        <dbReference type="ARBA" id="ARBA00022448"/>
    </source>
</evidence>
<dbReference type="Pfam" id="PF13520">
    <property type="entry name" value="AA_permease_2"/>
    <property type="match status" value="1"/>
</dbReference>
<name>A0A2P5HX00_DIAHE</name>
<dbReference type="EMBL" id="MAVT02000581">
    <property type="protein sequence ID" value="POS74761.1"/>
    <property type="molecule type" value="Genomic_DNA"/>
</dbReference>
<feature type="transmembrane region" description="Helical" evidence="6">
    <location>
        <begin position="452"/>
        <end position="474"/>
    </location>
</feature>
<evidence type="ECO:0000256" key="6">
    <source>
        <dbReference type="SAM" id="Phobius"/>
    </source>
</evidence>